<sequence length="88" mass="9761">MRPPKEFDLADTLPFEPLHESSPIPMNTEDIGPSTSGCSGTTRTYYSNYTDLYAPIVIDDDDDDDEDEVLTVKETNEASSKEPICQGK</sequence>
<name>A0ACC2HJA2_DALPE</name>
<evidence type="ECO:0000313" key="1">
    <source>
        <dbReference type="EMBL" id="KAJ8015933.1"/>
    </source>
</evidence>
<organism evidence="1 2">
    <name type="scientific">Dallia pectoralis</name>
    <name type="common">Alaska blackfish</name>
    <dbReference type="NCBI Taxonomy" id="75939"/>
    <lineage>
        <taxon>Eukaryota</taxon>
        <taxon>Metazoa</taxon>
        <taxon>Chordata</taxon>
        <taxon>Craniata</taxon>
        <taxon>Vertebrata</taxon>
        <taxon>Euteleostomi</taxon>
        <taxon>Actinopterygii</taxon>
        <taxon>Neopterygii</taxon>
        <taxon>Teleostei</taxon>
        <taxon>Protacanthopterygii</taxon>
        <taxon>Esociformes</taxon>
        <taxon>Umbridae</taxon>
        <taxon>Dallia</taxon>
    </lineage>
</organism>
<proteinExistence type="predicted"/>
<evidence type="ECO:0000313" key="2">
    <source>
        <dbReference type="Proteomes" id="UP001157502"/>
    </source>
</evidence>
<gene>
    <name evidence="1" type="ORF">DPEC_G00001850</name>
</gene>
<reference evidence="1" key="1">
    <citation type="submission" date="2021-05" db="EMBL/GenBank/DDBJ databases">
        <authorList>
            <person name="Pan Q."/>
            <person name="Jouanno E."/>
            <person name="Zahm M."/>
            <person name="Klopp C."/>
            <person name="Cabau C."/>
            <person name="Louis A."/>
            <person name="Berthelot C."/>
            <person name="Parey E."/>
            <person name="Roest Crollius H."/>
            <person name="Montfort J."/>
            <person name="Robinson-Rechavi M."/>
            <person name="Bouchez O."/>
            <person name="Lampietro C."/>
            <person name="Lopez Roques C."/>
            <person name="Donnadieu C."/>
            <person name="Postlethwait J."/>
            <person name="Bobe J."/>
            <person name="Dillon D."/>
            <person name="Chandos A."/>
            <person name="von Hippel F."/>
            <person name="Guiguen Y."/>
        </authorList>
    </citation>
    <scope>NUCLEOTIDE SEQUENCE</scope>
    <source>
        <strain evidence="1">YG-Jan2019</strain>
    </source>
</reference>
<comment type="caution">
    <text evidence="1">The sequence shown here is derived from an EMBL/GenBank/DDBJ whole genome shotgun (WGS) entry which is preliminary data.</text>
</comment>
<accession>A0ACC2HJA2</accession>
<keyword evidence="2" id="KW-1185">Reference proteome</keyword>
<protein>
    <submittedName>
        <fullName evidence="1">Uncharacterized protein</fullName>
    </submittedName>
</protein>
<dbReference type="EMBL" id="CM055728">
    <property type="protein sequence ID" value="KAJ8015933.1"/>
    <property type="molecule type" value="Genomic_DNA"/>
</dbReference>
<dbReference type="Proteomes" id="UP001157502">
    <property type="component" value="Chromosome 1"/>
</dbReference>